<dbReference type="EC" id="2.1.1.67" evidence="4 9"/>
<evidence type="ECO:0000256" key="8">
    <source>
        <dbReference type="ARBA" id="ARBA00022691"/>
    </source>
</evidence>
<comment type="caution">
    <text evidence="10">The sequence shown here is derived from an EMBL/GenBank/DDBJ whole genome shotgun (WGS) entry which is preliminary data.</text>
</comment>
<comment type="subcellular location">
    <subcellularLocation>
        <location evidence="2 9">Cytoplasm</location>
    </subcellularLocation>
</comment>
<dbReference type="AlphaFoldDB" id="A0A5R8Z5K1"/>
<dbReference type="Gene3D" id="3.40.50.150">
    <property type="entry name" value="Vaccinia Virus protein VP39"/>
    <property type="match status" value="1"/>
</dbReference>
<evidence type="ECO:0000256" key="5">
    <source>
        <dbReference type="ARBA" id="ARBA00022490"/>
    </source>
</evidence>
<dbReference type="GO" id="GO:0010038">
    <property type="term" value="P:response to metal ion"/>
    <property type="evidence" value="ECO:0007669"/>
    <property type="project" value="InterPro"/>
</dbReference>
<gene>
    <name evidence="9" type="primary">tpm</name>
    <name evidence="10" type="ORF">FEM01_10880</name>
</gene>
<dbReference type="HAMAP" id="MF_00812">
    <property type="entry name" value="Thiopur_methtran"/>
    <property type="match status" value="1"/>
</dbReference>
<evidence type="ECO:0000256" key="3">
    <source>
        <dbReference type="ARBA" id="ARBA00008145"/>
    </source>
</evidence>
<sequence length="221" mass="24228">MQAAFWHQRWADNQIGFHQAQVNPYLQTHWAGLALPPGAKVLVPLCGKSLDLVWLAGQGYQVMGVELSQHAIACFFAEHGLTPEVSRQGAFEVWRSDEVALWCGDIFSLRPEDVSECAALYDRAALIALPPDMRGRYLALLGDVLPEACKGLLVTLDYDQSLIGGPPFSVADEEVRQGFAGWQVETLAAPEIIGDSPKFQKAGVHSLVERAYRLQRGGAAR</sequence>
<dbReference type="PIRSF" id="PIRSF023956">
    <property type="entry name" value="Thiopurine_S-methyltransferase"/>
    <property type="match status" value="1"/>
</dbReference>
<evidence type="ECO:0000256" key="2">
    <source>
        <dbReference type="ARBA" id="ARBA00004496"/>
    </source>
</evidence>
<dbReference type="RefSeq" id="WP_138219443.1">
    <property type="nucleotide sequence ID" value="NZ_VAUO01000004.1"/>
</dbReference>
<evidence type="ECO:0000256" key="9">
    <source>
        <dbReference type="HAMAP-Rule" id="MF_00812"/>
    </source>
</evidence>
<keyword evidence="11" id="KW-1185">Reference proteome</keyword>
<keyword evidence="8 9" id="KW-0949">S-adenosyl-L-methionine</keyword>
<evidence type="ECO:0000256" key="1">
    <source>
        <dbReference type="ARBA" id="ARBA00000903"/>
    </source>
</evidence>
<proteinExistence type="inferred from homology"/>
<feature type="binding site" evidence="9">
    <location>
        <position position="45"/>
    </location>
    <ligand>
        <name>S-adenosyl-L-methionine</name>
        <dbReference type="ChEBI" id="CHEBI:59789"/>
    </ligand>
</feature>
<dbReference type="GO" id="GO:0032259">
    <property type="term" value="P:methylation"/>
    <property type="evidence" value="ECO:0007669"/>
    <property type="project" value="UniProtKB-KW"/>
</dbReference>
<dbReference type="FunFam" id="3.40.50.150:FF:000101">
    <property type="entry name" value="Thiopurine S-methyltransferase"/>
    <property type="match status" value="1"/>
</dbReference>
<dbReference type="PANTHER" id="PTHR10259:SF11">
    <property type="entry name" value="THIOPURINE S-METHYLTRANSFERASE"/>
    <property type="match status" value="1"/>
</dbReference>
<feature type="binding site" evidence="9">
    <location>
        <position position="66"/>
    </location>
    <ligand>
        <name>S-adenosyl-L-methionine</name>
        <dbReference type="ChEBI" id="CHEBI:59789"/>
    </ligand>
</feature>
<dbReference type="InterPro" id="IPR008854">
    <property type="entry name" value="TPMT"/>
</dbReference>
<dbReference type="InterPro" id="IPR022474">
    <property type="entry name" value="Thiopur_S-MeTfrase_Se/Te_detox"/>
</dbReference>
<dbReference type="Pfam" id="PF05724">
    <property type="entry name" value="TPMT"/>
    <property type="match status" value="1"/>
</dbReference>
<keyword evidence="7 9" id="KW-0808">Transferase</keyword>
<name>A0A5R8Z5K1_9PSED</name>
<dbReference type="NCBIfam" id="NF009732">
    <property type="entry name" value="PRK13255.1"/>
    <property type="match status" value="1"/>
</dbReference>
<dbReference type="NCBIfam" id="TIGR03840">
    <property type="entry name" value="TMPT_Se_Te"/>
    <property type="match status" value="1"/>
</dbReference>
<protein>
    <recommendedName>
        <fullName evidence="4 9">Thiopurine S-methyltransferase</fullName>
        <ecNumber evidence="4 9">2.1.1.67</ecNumber>
    </recommendedName>
    <alternativeName>
        <fullName evidence="9">Thiopurine methyltransferase</fullName>
    </alternativeName>
</protein>
<dbReference type="GO" id="GO:0008119">
    <property type="term" value="F:thiopurine S-methyltransferase activity"/>
    <property type="evidence" value="ECO:0007669"/>
    <property type="project" value="UniProtKB-UniRule"/>
</dbReference>
<comment type="catalytic activity">
    <reaction evidence="1 9">
        <text>S-adenosyl-L-methionine + a thiopurine = S-adenosyl-L-homocysteine + a thiopurine S-methylether.</text>
        <dbReference type="EC" id="2.1.1.67"/>
    </reaction>
</comment>
<dbReference type="GO" id="GO:0005737">
    <property type="term" value="C:cytoplasm"/>
    <property type="evidence" value="ECO:0007669"/>
    <property type="project" value="UniProtKB-SubCell"/>
</dbReference>
<dbReference type="Proteomes" id="UP000309819">
    <property type="component" value="Unassembled WGS sequence"/>
</dbReference>
<dbReference type="InterPro" id="IPR029063">
    <property type="entry name" value="SAM-dependent_MTases_sf"/>
</dbReference>
<feature type="binding site" evidence="9">
    <location>
        <position position="123"/>
    </location>
    <ligand>
        <name>S-adenosyl-L-methionine</name>
        <dbReference type="ChEBI" id="CHEBI:59789"/>
    </ligand>
</feature>
<evidence type="ECO:0000256" key="7">
    <source>
        <dbReference type="ARBA" id="ARBA00022679"/>
    </source>
</evidence>
<organism evidence="10 11">
    <name type="scientific">Pseudomonas mosselii</name>
    <dbReference type="NCBI Taxonomy" id="78327"/>
    <lineage>
        <taxon>Bacteria</taxon>
        <taxon>Pseudomonadati</taxon>
        <taxon>Pseudomonadota</taxon>
        <taxon>Gammaproteobacteria</taxon>
        <taxon>Pseudomonadales</taxon>
        <taxon>Pseudomonadaceae</taxon>
        <taxon>Pseudomonas</taxon>
    </lineage>
</organism>
<evidence type="ECO:0000313" key="10">
    <source>
        <dbReference type="EMBL" id="TLP61088.1"/>
    </source>
</evidence>
<dbReference type="InterPro" id="IPR025835">
    <property type="entry name" value="Thiopurine_S-MeTrfase"/>
</dbReference>
<dbReference type="PANTHER" id="PTHR10259">
    <property type="entry name" value="THIOPURINE S-METHYLTRANSFERASE"/>
    <property type="match status" value="1"/>
</dbReference>
<evidence type="ECO:0000256" key="4">
    <source>
        <dbReference type="ARBA" id="ARBA00011905"/>
    </source>
</evidence>
<dbReference type="EMBL" id="VAUO01000004">
    <property type="protein sequence ID" value="TLP61088.1"/>
    <property type="molecule type" value="Genomic_DNA"/>
</dbReference>
<dbReference type="PROSITE" id="PS51585">
    <property type="entry name" value="SAM_MT_TPMT"/>
    <property type="match status" value="1"/>
</dbReference>
<dbReference type="SUPFAM" id="SSF53335">
    <property type="entry name" value="S-adenosyl-L-methionine-dependent methyltransferases"/>
    <property type="match status" value="1"/>
</dbReference>
<feature type="binding site" evidence="9">
    <location>
        <position position="10"/>
    </location>
    <ligand>
        <name>S-adenosyl-L-methionine</name>
        <dbReference type="ChEBI" id="CHEBI:59789"/>
    </ligand>
</feature>
<reference evidence="10 11" key="1">
    <citation type="submission" date="2019-05" db="EMBL/GenBank/DDBJ databases">
        <title>Pseudomonas sp. SC006 isolated from lettuce that can produce HBGAs.</title>
        <authorList>
            <person name="Wang D."/>
            <person name="Liao N."/>
            <person name="Liu D."/>
            <person name="Zhang Z."/>
            <person name="Zou S."/>
        </authorList>
    </citation>
    <scope>NUCLEOTIDE SEQUENCE [LARGE SCALE GENOMIC DNA]</scope>
    <source>
        <strain evidence="10 11">SC006</strain>
    </source>
</reference>
<evidence type="ECO:0000313" key="11">
    <source>
        <dbReference type="Proteomes" id="UP000309819"/>
    </source>
</evidence>
<evidence type="ECO:0000256" key="6">
    <source>
        <dbReference type="ARBA" id="ARBA00022603"/>
    </source>
</evidence>
<dbReference type="OrthoDB" id="9778208at2"/>
<comment type="similarity">
    <text evidence="3 9">Belongs to the class I-like SAM-binding methyltransferase superfamily. TPMT family.</text>
</comment>
<accession>A0A5R8Z5K1</accession>
<keyword evidence="5 9" id="KW-0963">Cytoplasm</keyword>
<keyword evidence="6 9" id="KW-0489">Methyltransferase</keyword>